<dbReference type="Gene3D" id="3.30.160.60">
    <property type="entry name" value="Classic Zinc Finger"/>
    <property type="match status" value="1"/>
</dbReference>
<dbReference type="EMBL" id="CAJPWZ010002916">
    <property type="protein sequence ID" value="CAG2247851.1"/>
    <property type="molecule type" value="Genomic_DNA"/>
</dbReference>
<accession>A0A8S3UUM9</accession>
<dbReference type="GO" id="GO:0008270">
    <property type="term" value="F:zinc ion binding"/>
    <property type="evidence" value="ECO:0007669"/>
    <property type="project" value="UniProtKB-KW"/>
</dbReference>
<keyword evidence="4" id="KW-1185">Reference proteome</keyword>
<dbReference type="AlphaFoldDB" id="A0A8S3UUM9"/>
<dbReference type="SUPFAM" id="SSF57845">
    <property type="entry name" value="B-box zinc-binding domain"/>
    <property type="match status" value="1"/>
</dbReference>
<keyword evidence="1" id="KW-0479">Metal-binding</keyword>
<evidence type="ECO:0000313" key="4">
    <source>
        <dbReference type="Proteomes" id="UP000683360"/>
    </source>
</evidence>
<keyword evidence="1" id="KW-0862">Zinc</keyword>
<dbReference type="Proteomes" id="UP000683360">
    <property type="component" value="Unassembled WGS sequence"/>
</dbReference>
<evidence type="ECO:0000256" key="1">
    <source>
        <dbReference type="PROSITE-ProRule" id="PRU00024"/>
    </source>
</evidence>
<proteinExistence type="predicted"/>
<comment type="caution">
    <text evidence="3">The sequence shown here is derived from an EMBL/GenBank/DDBJ whole genome shotgun (WGS) entry which is preliminary data.</text>
</comment>
<feature type="domain" description="B box-type" evidence="2">
    <location>
        <begin position="3"/>
        <end position="42"/>
    </location>
</feature>
<dbReference type="Pfam" id="PF00643">
    <property type="entry name" value="zf-B_box"/>
    <property type="match status" value="1"/>
</dbReference>
<dbReference type="InterPro" id="IPR000315">
    <property type="entry name" value="Znf_B-box"/>
</dbReference>
<keyword evidence="1" id="KW-0863">Zinc-finger</keyword>
<name>A0A8S3UUM9_MYTED</name>
<sequence>MAFDSVFCQVHQIQITSYCESCKDGICWKCFKLHKGHKVYALQYIFPKYQAIAMNEILPKIYRDTRELENVHSCWETSKLSVEGYKDLKMNLMSVDEEILKCLQNKKSSLKDQLCEYQIVNIEEILKAVDNLNLRERKEEGQHENKHRQTEEEKSKILSLLTKMGII</sequence>
<protein>
    <recommendedName>
        <fullName evidence="2">B box-type domain-containing protein</fullName>
    </recommendedName>
</protein>
<evidence type="ECO:0000313" key="3">
    <source>
        <dbReference type="EMBL" id="CAG2247851.1"/>
    </source>
</evidence>
<dbReference type="OrthoDB" id="10640602at2759"/>
<reference evidence="3" key="1">
    <citation type="submission" date="2021-03" db="EMBL/GenBank/DDBJ databases">
        <authorList>
            <person name="Bekaert M."/>
        </authorList>
    </citation>
    <scope>NUCLEOTIDE SEQUENCE</scope>
</reference>
<dbReference type="SMART" id="SM00336">
    <property type="entry name" value="BBOX"/>
    <property type="match status" value="1"/>
</dbReference>
<dbReference type="PROSITE" id="PS50119">
    <property type="entry name" value="ZF_BBOX"/>
    <property type="match status" value="1"/>
</dbReference>
<evidence type="ECO:0000259" key="2">
    <source>
        <dbReference type="PROSITE" id="PS50119"/>
    </source>
</evidence>
<organism evidence="3 4">
    <name type="scientific">Mytilus edulis</name>
    <name type="common">Blue mussel</name>
    <dbReference type="NCBI Taxonomy" id="6550"/>
    <lineage>
        <taxon>Eukaryota</taxon>
        <taxon>Metazoa</taxon>
        <taxon>Spiralia</taxon>
        <taxon>Lophotrochozoa</taxon>
        <taxon>Mollusca</taxon>
        <taxon>Bivalvia</taxon>
        <taxon>Autobranchia</taxon>
        <taxon>Pteriomorphia</taxon>
        <taxon>Mytilida</taxon>
        <taxon>Mytiloidea</taxon>
        <taxon>Mytilidae</taxon>
        <taxon>Mytilinae</taxon>
        <taxon>Mytilus</taxon>
    </lineage>
</organism>
<gene>
    <name evidence="3" type="ORF">MEDL_59748</name>
</gene>